<evidence type="ECO:0000313" key="2">
    <source>
        <dbReference type="EMBL" id="SSX13733.1"/>
    </source>
</evidence>
<accession>A0A336MRI6</accession>
<gene>
    <name evidence="3" type="primary">CSON006055</name>
</gene>
<feature type="transmembrane region" description="Helical" evidence="1">
    <location>
        <begin position="118"/>
        <end position="138"/>
    </location>
</feature>
<dbReference type="EMBL" id="UFQS01002302">
    <property type="protein sequence ID" value="SSX13733.1"/>
    <property type="molecule type" value="Genomic_DNA"/>
</dbReference>
<keyword evidence="1" id="KW-1133">Transmembrane helix</keyword>
<evidence type="ECO:0000313" key="3">
    <source>
        <dbReference type="EMBL" id="SSX33154.1"/>
    </source>
</evidence>
<sequence>MTLKVIIWEILIKIRGCRPFSGSSWRVKVRFVSIILRAILLISRGGTYYYVYSTEKEFFVIDCTIDVCLDVFGTFTDICLVFGAFTKRAKFIEIYLFLILLVIIFFLTSHFGSSPQSVIFFVVYIVFKFCCFMCAHSLNEYWKEESQNHMELD</sequence>
<dbReference type="EMBL" id="UFQT01002302">
    <property type="protein sequence ID" value="SSX33154.1"/>
    <property type="molecule type" value="Genomic_DNA"/>
</dbReference>
<feature type="transmembrane region" description="Helical" evidence="1">
    <location>
        <begin position="94"/>
        <end position="112"/>
    </location>
</feature>
<reference evidence="2" key="1">
    <citation type="submission" date="2018-04" db="EMBL/GenBank/DDBJ databases">
        <authorList>
            <person name="Go L.Y."/>
            <person name="Mitchell J.A."/>
        </authorList>
    </citation>
    <scope>NUCLEOTIDE SEQUENCE</scope>
    <source>
        <tissue evidence="2">Whole organism</tissue>
    </source>
</reference>
<protein>
    <submittedName>
        <fullName evidence="3">CSON006055 protein</fullName>
    </submittedName>
</protein>
<dbReference type="AlphaFoldDB" id="A0A336MRI6"/>
<name>A0A336MRI6_CULSO</name>
<reference evidence="3" key="2">
    <citation type="submission" date="2018-07" db="EMBL/GenBank/DDBJ databases">
        <authorList>
            <person name="Quirk P.G."/>
            <person name="Krulwich T.A."/>
        </authorList>
    </citation>
    <scope>NUCLEOTIDE SEQUENCE</scope>
</reference>
<evidence type="ECO:0000256" key="1">
    <source>
        <dbReference type="SAM" id="Phobius"/>
    </source>
</evidence>
<keyword evidence="1" id="KW-0812">Transmembrane</keyword>
<dbReference type="VEuPathDB" id="VectorBase:CSON006055"/>
<organism evidence="3">
    <name type="scientific">Culicoides sonorensis</name>
    <name type="common">Biting midge</name>
    <dbReference type="NCBI Taxonomy" id="179676"/>
    <lineage>
        <taxon>Eukaryota</taxon>
        <taxon>Metazoa</taxon>
        <taxon>Ecdysozoa</taxon>
        <taxon>Arthropoda</taxon>
        <taxon>Hexapoda</taxon>
        <taxon>Insecta</taxon>
        <taxon>Pterygota</taxon>
        <taxon>Neoptera</taxon>
        <taxon>Endopterygota</taxon>
        <taxon>Diptera</taxon>
        <taxon>Nematocera</taxon>
        <taxon>Chironomoidea</taxon>
        <taxon>Ceratopogonidae</taxon>
        <taxon>Ceratopogoninae</taxon>
        <taxon>Culicoides</taxon>
        <taxon>Monoculicoides</taxon>
    </lineage>
</organism>
<proteinExistence type="predicted"/>
<keyword evidence="1" id="KW-0472">Membrane</keyword>